<reference evidence="1 2" key="1">
    <citation type="submission" date="2023-01" db="EMBL/GenBank/DDBJ databases">
        <title>Characterization of estradiol degrading bacteria Microbacterium sp. MZT7 and reveal degrading genes through genome analysis.</title>
        <authorList>
            <person name="Hao P."/>
            <person name="Gao Y."/>
        </authorList>
    </citation>
    <scope>NUCLEOTIDE SEQUENCE [LARGE SCALE GENOMIC DNA]</scope>
    <source>
        <strain evidence="1 2">MZT7</strain>
    </source>
</reference>
<sequence length="174" mass="18308">MPRRLLAALLTVVGGAAVLTGCSSTVHLEPAEAANDPACAEVSVRLQNVPSIGEQERRWTDAQATAAWGVPGQPSAVLLVCGLPKAQPTSELQCVTAEGIDWLVDVSERPWLRLTTYGREPAVQLYVNTKPDEPNKGLSANDVVGNKSLAAAIGTIPAENRCTEPDALQDDAQG</sequence>
<accession>A0ABY3RV41</accession>
<organism evidence="1 2">
    <name type="scientific">Microbacterium resistens</name>
    <dbReference type="NCBI Taxonomy" id="156977"/>
    <lineage>
        <taxon>Bacteria</taxon>
        <taxon>Bacillati</taxon>
        <taxon>Actinomycetota</taxon>
        <taxon>Actinomycetes</taxon>
        <taxon>Micrococcales</taxon>
        <taxon>Microbacteriaceae</taxon>
        <taxon>Microbacterium</taxon>
    </lineage>
</organism>
<keyword evidence="2" id="KW-1185">Reference proteome</keyword>
<dbReference type="EMBL" id="CP082781">
    <property type="protein sequence ID" value="UGS27741.1"/>
    <property type="molecule type" value="Genomic_DNA"/>
</dbReference>
<protein>
    <submittedName>
        <fullName evidence="1">DUF3515 domain-containing protein</fullName>
    </submittedName>
</protein>
<evidence type="ECO:0000313" key="1">
    <source>
        <dbReference type="EMBL" id="UGS27741.1"/>
    </source>
</evidence>
<evidence type="ECO:0000313" key="2">
    <source>
        <dbReference type="Proteomes" id="UP001199642"/>
    </source>
</evidence>
<dbReference type="PROSITE" id="PS51257">
    <property type="entry name" value="PROKAR_LIPOPROTEIN"/>
    <property type="match status" value="1"/>
</dbReference>
<gene>
    <name evidence="1" type="ORF">K8F61_06070</name>
</gene>
<name>A0ABY3RV41_9MICO</name>
<proteinExistence type="predicted"/>
<dbReference type="Proteomes" id="UP001199642">
    <property type="component" value="Chromosome"/>
</dbReference>
<dbReference type="RefSeq" id="WP_067244449.1">
    <property type="nucleotide sequence ID" value="NZ_CP082781.1"/>
</dbReference>